<feature type="transmembrane region" description="Helical" evidence="10">
    <location>
        <begin position="143"/>
        <end position="166"/>
    </location>
</feature>
<evidence type="ECO:0000256" key="1">
    <source>
        <dbReference type="ARBA" id="ARBA00004651"/>
    </source>
</evidence>
<feature type="transmembrane region" description="Helical" evidence="10">
    <location>
        <begin position="186"/>
        <end position="208"/>
    </location>
</feature>
<evidence type="ECO:0000256" key="9">
    <source>
        <dbReference type="RuleBase" id="RU004057"/>
    </source>
</evidence>
<dbReference type="PANTHER" id="PTHR30625">
    <property type="entry name" value="PROTEIN TOLQ"/>
    <property type="match status" value="1"/>
</dbReference>
<dbReference type="GO" id="GO:0043213">
    <property type="term" value="P:bacteriocin transport"/>
    <property type="evidence" value="ECO:0007669"/>
    <property type="project" value="InterPro"/>
</dbReference>
<reference evidence="12 13" key="1">
    <citation type="submission" date="2020-04" db="EMBL/GenBank/DDBJ databases">
        <title>Genome sequence for Sphingorhabdus sp. strain M1.</title>
        <authorList>
            <person name="Park S.-J."/>
        </authorList>
    </citation>
    <scope>NUCLEOTIDE SEQUENCE [LARGE SCALE GENOMIC DNA]</scope>
    <source>
        <strain evidence="12 13">JK6</strain>
    </source>
</reference>
<evidence type="ECO:0000313" key="13">
    <source>
        <dbReference type="Proteomes" id="UP000501600"/>
    </source>
</evidence>
<keyword evidence="8" id="KW-0131">Cell cycle</keyword>
<name>A0A6H2DSU6_9SPHN</name>
<evidence type="ECO:0000256" key="7">
    <source>
        <dbReference type="ARBA" id="ARBA00023136"/>
    </source>
</evidence>
<protein>
    <submittedName>
        <fullName evidence="12">Protein TolQ</fullName>
    </submittedName>
</protein>
<dbReference type="GO" id="GO:0017038">
    <property type="term" value="P:protein import"/>
    <property type="evidence" value="ECO:0007669"/>
    <property type="project" value="TreeGrafter"/>
</dbReference>
<dbReference type="GO" id="GO:0005886">
    <property type="term" value="C:plasma membrane"/>
    <property type="evidence" value="ECO:0007669"/>
    <property type="project" value="UniProtKB-SubCell"/>
</dbReference>
<evidence type="ECO:0000256" key="10">
    <source>
        <dbReference type="SAM" id="Phobius"/>
    </source>
</evidence>
<accession>A0A6H2DSU6</accession>
<organism evidence="12 13">
    <name type="scientific">Parasphingorhabdus halotolerans</name>
    <dbReference type="NCBI Taxonomy" id="2725558"/>
    <lineage>
        <taxon>Bacteria</taxon>
        <taxon>Pseudomonadati</taxon>
        <taxon>Pseudomonadota</taxon>
        <taxon>Alphaproteobacteria</taxon>
        <taxon>Sphingomonadales</taxon>
        <taxon>Sphingomonadaceae</taxon>
        <taxon>Parasphingorhabdus</taxon>
    </lineage>
</organism>
<dbReference type="Pfam" id="PF01618">
    <property type="entry name" value="MotA_ExbB"/>
    <property type="match status" value="1"/>
</dbReference>
<keyword evidence="9" id="KW-0813">Transport</keyword>
<proteinExistence type="inferred from homology"/>
<evidence type="ECO:0000256" key="8">
    <source>
        <dbReference type="ARBA" id="ARBA00023306"/>
    </source>
</evidence>
<keyword evidence="13" id="KW-1185">Reference proteome</keyword>
<evidence type="ECO:0000259" key="11">
    <source>
        <dbReference type="Pfam" id="PF01618"/>
    </source>
</evidence>
<dbReference type="KEGG" id="phao:HF685_07600"/>
<sequence>MTPNKRTIALLDQLSVDAVSGNFSPIALFLEADIVVKLVMVGLLLASVWTWTIIVSFALKIGRTQSKSEKFERAFSSADNVDSFYESHGKSTLPMAKVLAAGVKEWRRSTARGPIDRDGTRQRLATAMNATIAHEVDQLADRLNFLATVGSVAPFVGLFGTVWGIMRSFSAIAAEQNSSLAVVAPGIAEALFATAIGLFAAIPAVIAYNRFSHRLNKLEARMGRFADGFHATLSRELELGD</sequence>
<feature type="transmembrane region" description="Helical" evidence="10">
    <location>
        <begin position="34"/>
        <end position="59"/>
    </location>
</feature>
<keyword evidence="4" id="KW-0132">Cell division</keyword>
<dbReference type="InterPro" id="IPR002898">
    <property type="entry name" value="MotA_ExbB_proton_chnl"/>
</dbReference>
<feature type="domain" description="MotA/TolQ/ExbB proton channel" evidence="11">
    <location>
        <begin position="94"/>
        <end position="222"/>
    </location>
</feature>
<dbReference type="EMBL" id="CP051217">
    <property type="protein sequence ID" value="QJB70736.1"/>
    <property type="molecule type" value="Genomic_DNA"/>
</dbReference>
<keyword evidence="3" id="KW-0997">Cell inner membrane</keyword>
<gene>
    <name evidence="12" type="primary">tolQ</name>
    <name evidence="12" type="ORF">HF685_07600</name>
</gene>
<dbReference type="PANTHER" id="PTHR30625:SF3">
    <property type="entry name" value="TOL-PAL SYSTEM PROTEIN TOLQ"/>
    <property type="match status" value="1"/>
</dbReference>
<evidence type="ECO:0000256" key="6">
    <source>
        <dbReference type="ARBA" id="ARBA00022989"/>
    </source>
</evidence>
<evidence type="ECO:0000256" key="2">
    <source>
        <dbReference type="ARBA" id="ARBA00022475"/>
    </source>
</evidence>
<evidence type="ECO:0000313" key="12">
    <source>
        <dbReference type="EMBL" id="QJB70736.1"/>
    </source>
</evidence>
<evidence type="ECO:0000256" key="5">
    <source>
        <dbReference type="ARBA" id="ARBA00022692"/>
    </source>
</evidence>
<dbReference type="Proteomes" id="UP000501600">
    <property type="component" value="Chromosome"/>
</dbReference>
<dbReference type="GO" id="GO:0051301">
    <property type="term" value="P:cell division"/>
    <property type="evidence" value="ECO:0007669"/>
    <property type="project" value="UniProtKB-KW"/>
</dbReference>
<dbReference type="InterPro" id="IPR050790">
    <property type="entry name" value="ExbB/TolQ_transport"/>
</dbReference>
<keyword evidence="5 10" id="KW-0812">Transmembrane</keyword>
<dbReference type="NCBIfam" id="TIGR02796">
    <property type="entry name" value="tolQ"/>
    <property type="match status" value="1"/>
</dbReference>
<dbReference type="AlphaFoldDB" id="A0A6H2DSU6"/>
<dbReference type="InterPro" id="IPR014163">
    <property type="entry name" value="Tol-Pal_TolQ"/>
</dbReference>
<keyword evidence="6 10" id="KW-1133">Transmembrane helix</keyword>
<evidence type="ECO:0000256" key="4">
    <source>
        <dbReference type="ARBA" id="ARBA00022618"/>
    </source>
</evidence>
<keyword evidence="9" id="KW-0653">Protein transport</keyword>
<evidence type="ECO:0000256" key="3">
    <source>
        <dbReference type="ARBA" id="ARBA00022519"/>
    </source>
</evidence>
<comment type="similarity">
    <text evidence="9">Belongs to the exbB/tolQ family.</text>
</comment>
<keyword evidence="7 10" id="KW-0472">Membrane</keyword>
<comment type="subcellular location">
    <subcellularLocation>
        <location evidence="1">Cell membrane</location>
        <topology evidence="1">Multi-pass membrane protein</topology>
    </subcellularLocation>
    <subcellularLocation>
        <location evidence="9">Membrane</location>
        <topology evidence="9">Multi-pass membrane protein</topology>
    </subcellularLocation>
</comment>
<keyword evidence="2" id="KW-1003">Cell membrane</keyword>